<name>K1EKV0_9MICO</name>
<sequence length="108" mass="11947">MTGTKAAKGPRHALRHAEEPGDLDVDVGDELVAGRLRLGQRPGEAEQVGELAGQDRRDEVGDDGRRQVERGEHVVEVSFDRGDDRVDEGGLPRRAQHPSVRRRARHQS</sequence>
<proteinExistence type="predicted"/>
<comment type="caution">
    <text evidence="2">The sequence shown here is derived from an EMBL/GenBank/DDBJ whole genome shotgun (WGS) entry which is preliminary data.</text>
</comment>
<organism evidence="2 3">
    <name type="scientific">Janibacter hoylei PVAS-1</name>
    <dbReference type="NCBI Taxonomy" id="1210046"/>
    <lineage>
        <taxon>Bacteria</taxon>
        <taxon>Bacillati</taxon>
        <taxon>Actinomycetota</taxon>
        <taxon>Actinomycetes</taxon>
        <taxon>Micrococcales</taxon>
        <taxon>Intrasporangiaceae</taxon>
        <taxon>Janibacter</taxon>
    </lineage>
</organism>
<evidence type="ECO:0000313" key="3">
    <source>
        <dbReference type="Proteomes" id="UP000004474"/>
    </source>
</evidence>
<reference evidence="2 3" key="1">
    <citation type="journal article" date="2012" name="J. Bacteriol.">
        <title>Genome Sequence of Janibacter hoylei MTCC8307, Isolated from the Stratospheric Air.</title>
        <authorList>
            <person name="Pawar S.P."/>
            <person name="Dhotre D.P."/>
            <person name="Shetty S.A."/>
            <person name="Chowdhury S.P."/>
            <person name="Chaudhari B.L."/>
            <person name="Shouche Y.S."/>
        </authorList>
    </citation>
    <scope>NUCLEOTIDE SEQUENCE [LARGE SCALE GENOMIC DNA]</scope>
    <source>
        <strain evidence="2 3">PVAS-1</strain>
    </source>
</reference>
<dbReference type="STRING" id="1210046.B277_15519"/>
<feature type="compositionally biased region" description="Acidic residues" evidence="1">
    <location>
        <begin position="20"/>
        <end position="29"/>
    </location>
</feature>
<feature type="compositionally biased region" description="Basic and acidic residues" evidence="1">
    <location>
        <begin position="53"/>
        <end position="91"/>
    </location>
</feature>
<evidence type="ECO:0000256" key="1">
    <source>
        <dbReference type="SAM" id="MobiDB-lite"/>
    </source>
</evidence>
<dbReference type="AlphaFoldDB" id="K1EKV0"/>
<accession>K1EKV0</accession>
<dbReference type="Proteomes" id="UP000004474">
    <property type="component" value="Unassembled WGS sequence"/>
</dbReference>
<dbReference type="RefSeq" id="WP_007929727.1">
    <property type="nucleotide sequence ID" value="NZ_ALWX01000089.1"/>
</dbReference>
<feature type="region of interest" description="Disordered" evidence="1">
    <location>
        <begin position="1"/>
        <end position="108"/>
    </location>
</feature>
<gene>
    <name evidence="2" type="ORF">B277_15519</name>
</gene>
<feature type="compositionally biased region" description="Basic residues" evidence="1">
    <location>
        <begin position="94"/>
        <end position="108"/>
    </location>
</feature>
<protein>
    <submittedName>
        <fullName evidence="2">Uncharacterized protein</fullName>
    </submittedName>
</protein>
<dbReference type="EMBL" id="ALWX01000089">
    <property type="protein sequence ID" value="EKA59953.1"/>
    <property type="molecule type" value="Genomic_DNA"/>
</dbReference>
<evidence type="ECO:0000313" key="2">
    <source>
        <dbReference type="EMBL" id="EKA59953.1"/>
    </source>
</evidence>